<evidence type="ECO:0000256" key="1">
    <source>
        <dbReference type="ARBA" id="ARBA00006174"/>
    </source>
</evidence>
<keyword evidence="4" id="KW-1185">Reference proteome</keyword>
<sequence length="462" mass="48203">MTATTPVQPTARLGRFASDCATMPLSQEVMDKAAYCLLDAFGLAILARGEATFLAYCDTIADLPEKPGYARIWGNGAHTLLSGALEANGIAVHGHFHDDSEYSSWSHPASFVVPAAVSLGEACGADLDLVLRGIVSGYTAMNWLGAGETVARAMIARGVRTSPALGTVGAAAAAATVLKLDSGQAAKAIGIATSITGGLLEPVRTGSDEWRLQNGRAASGGVTAALLAARGVVGAPTGLEGPKGLLAAYAGLDAPPPDWSADPDPEAIVSAIVAKPYATLGDNMAPAVAAKLLHDDGVDVDAIDGIRLTLWRPYSEYPGTDFRGPFTETAQALASTVFATAAMLTFGELEYDINRDRRDHPTVLRLAAIATIEPDDVGGPEDSTIELRMKDGTVLTRSSREAPRTLLYHDRPTATALIEARLLRMGWAPGRGTAFAEQVFGAIDSKRAVAVGGLLDPVIRRF</sequence>
<dbReference type="AlphaFoldDB" id="A0AAW9RKF9"/>
<organism evidence="3 4">
    <name type="scientific">Microbaculum marinum</name>
    <dbReference type="NCBI Taxonomy" id="1764581"/>
    <lineage>
        <taxon>Bacteria</taxon>
        <taxon>Pseudomonadati</taxon>
        <taxon>Pseudomonadota</taxon>
        <taxon>Alphaproteobacteria</taxon>
        <taxon>Hyphomicrobiales</taxon>
        <taxon>Tepidamorphaceae</taxon>
        <taxon>Microbaculum</taxon>
    </lineage>
</organism>
<evidence type="ECO:0000259" key="2">
    <source>
        <dbReference type="Pfam" id="PF03972"/>
    </source>
</evidence>
<dbReference type="InterPro" id="IPR036148">
    <property type="entry name" value="MmgE/PrpD_sf"/>
</dbReference>
<dbReference type="InterPro" id="IPR042183">
    <property type="entry name" value="MmgE/PrpD_sf_1"/>
</dbReference>
<dbReference type="RefSeq" id="WP_340331927.1">
    <property type="nucleotide sequence ID" value="NZ_JAZHOF010000010.1"/>
</dbReference>
<comment type="similarity">
    <text evidence="1">Belongs to the PrpD family.</text>
</comment>
<gene>
    <name evidence="3" type="ORF">V3328_22275</name>
</gene>
<name>A0AAW9RKF9_9HYPH</name>
<dbReference type="PANTHER" id="PTHR16943">
    <property type="entry name" value="2-METHYLCITRATE DEHYDRATASE-RELATED"/>
    <property type="match status" value="1"/>
</dbReference>
<proteinExistence type="inferred from homology"/>
<dbReference type="Gene3D" id="1.10.4100.10">
    <property type="entry name" value="2-methylcitrate dehydratase PrpD"/>
    <property type="match status" value="1"/>
</dbReference>
<dbReference type="GO" id="GO:0016829">
    <property type="term" value="F:lyase activity"/>
    <property type="evidence" value="ECO:0007669"/>
    <property type="project" value="InterPro"/>
</dbReference>
<dbReference type="SUPFAM" id="SSF103378">
    <property type="entry name" value="2-methylcitrate dehydratase PrpD"/>
    <property type="match status" value="1"/>
</dbReference>
<evidence type="ECO:0000313" key="3">
    <source>
        <dbReference type="EMBL" id="MEJ8574227.1"/>
    </source>
</evidence>
<comment type="caution">
    <text evidence="3">The sequence shown here is derived from an EMBL/GenBank/DDBJ whole genome shotgun (WGS) entry which is preliminary data.</text>
</comment>
<reference evidence="3 4" key="1">
    <citation type="submission" date="2024-02" db="EMBL/GenBank/DDBJ databases">
        <title>Genome analysis and characterization of Microbaculum marinisediminis sp. nov., isolated from marine sediment.</title>
        <authorList>
            <person name="Du Z.-J."/>
            <person name="Ye Y.-Q."/>
            <person name="Zhang Z.-R."/>
            <person name="Yuan S.-M."/>
            <person name="Zhang X.-Y."/>
        </authorList>
    </citation>
    <scope>NUCLEOTIDE SEQUENCE [LARGE SCALE GENOMIC DNA]</scope>
    <source>
        <strain evidence="3 4">SDUM1044001</strain>
    </source>
</reference>
<dbReference type="Pfam" id="PF03972">
    <property type="entry name" value="MmgE_PrpD_N"/>
    <property type="match status" value="1"/>
</dbReference>
<dbReference type="InterPro" id="IPR005656">
    <property type="entry name" value="MmgE_PrpD"/>
</dbReference>
<dbReference type="PANTHER" id="PTHR16943:SF8">
    <property type="entry name" value="2-METHYLCITRATE DEHYDRATASE"/>
    <property type="match status" value="1"/>
</dbReference>
<dbReference type="EMBL" id="JAZHOF010000010">
    <property type="protein sequence ID" value="MEJ8574227.1"/>
    <property type="molecule type" value="Genomic_DNA"/>
</dbReference>
<dbReference type="Proteomes" id="UP001378188">
    <property type="component" value="Unassembled WGS sequence"/>
</dbReference>
<protein>
    <submittedName>
        <fullName evidence="3">MmgE/PrpD family protein</fullName>
    </submittedName>
</protein>
<feature type="domain" description="MmgE/PrpD N-terminal" evidence="2">
    <location>
        <begin position="12"/>
        <end position="251"/>
    </location>
</feature>
<evidence type="ECO:0000313" key="4">
    <source>
        <dbReference type="Proteomes" id="UP001378188"/>
    </source>
</evidence>
<dbReference type="InterPro" id="IPR045336">
    <property type="entry name" value="MmgE_PrpD_N"/>
</dbReference>
<accession>A0AAW9RKF9</accession>